<protein>
    <submittedName>
        <fullName evidence="2">Uncharacterized protein</fullName>
    </submittedName>
</protein>
<reference evidence="2" key="1">
    <citation type="submission" date="2020-05" db="EMBL/GenBank/DDBJ databases">
        <title>WGS assembly of Panicum virgatum.</title>
        <authorList>
            <person name="Lovell J.T."/>
            <person name="Jenkins J."/>
            <person name="Shu S."/>
            <person name="Juenger T.E."/>
            <person name="Schmutz J."/>
        </authorList>
    </citation>
    <scope>NUCLEOTIDE SEQUENCE</scope>
    <source>
        <strain evidence="2">AP13</strain>
    </source>
</reference>
<dbReference type="InterPro" id="IPR003854">
    <property type="entry name" value="GASA"/>
</dbReference>
<feature type="region of interest" description="Disordered" evidence="1">
    <location>
        <begin position="1"/>
        <end position="40"/>
    </location>
</feature>
<organism evidence="2 3">
    <name type="scientific">Panicum virgatum</name>
    <name type="common">Blackwell switchgrass</name>
    <dbReference type="NCBI Taxonomy" id="38727"/>
    <lineage>
        <taxon>Eukaryota</taxon>
        <taxon>Viridiplantae</taxon>
        <taxon>Streptophyta</taxon>
        <taxon>Embryophyta</taxon>
        <taxon>Tracheophyta</taxon>
        <taxon>Spermatophyta</taxon>
        <taxon>Magnoliopsida</taxon>
        <taxon>Liliopsida</taxon>
        <taxon>Poales</taxon>
        <taxon>Poaceae</taxon>
        <taxon>PACMAD clade</taxon>
        <taxon>Panicoideae</taxon>
        <taxon>Panicodae</taxon>
        <taxon>Paniceae</taxon>
        <taxon>Panicinae</taxon>
        <taxon>Panicum</taxon>
        <taxon>Panicum sect. Hiantes</taxon>
    </lineage>
</organism>
<sequence>MAEAACVPVSHRPSKRSKLASARHHEQAQAAPGALAGRRPAPCRDCGARCSYRCSKSGRPKMCLRACNTCCQPASTAAASLRAPADLRQRGRPPLLRQHDHQAQQAHVPVIRSGLHRQLACLLPRHDARPSLSTRHS</sequence>
<feature type="compositionally biased region" description="Basic residues" evidence="1">
    <location>
        <begin position="12"/>
        <end position="22"/>
    </location>
</feature>
<dbReference type="Proteomes" id="UP000823388">
    <property type="component" value="Chromosome 8K"/>
</dbReference>
<evidence type="ECO:0000313" key="3">
    <source>
        <dbReference type="Proteomes" id="UP000823388"/>
    </source>
</evidence>
<accession>A0A8T0PQW5</accession>
<gene>
    <name evidence="2" type="ORF">PVAP13_8KG250500</name>
</gene>
<name>A0A8T0PQW5_PANVG</name>
<dbReference type="Pfam" id="PF02704">
    <property type="entry name" value="GASA"/>
    <property type="match status" value="1"/>
</dbReference>
<proteinExistence type="predicted"/>
<keyword evidence="3" id="KW-1185">Reference proteome</keyword>
<dbReference type="AlphaFoldDB" id="A0A8T0PQW5"/>
<dbReference type="EMBL" id="CM029051">
    <property type="protein sequence ID" value="KAG2562702.1"/>
    <property type="molecule type" value="Genomic_DNA"/>
</dbReference>
<evidence type="ECO:0000256" key="1">
    <source>
        <dbReference type="SAM" id="MobiDB-lite"/>
    </source>
</evidence>
<comment type="caution">
    <text evidence="2">The sequence shown here is derived from an EMBL/GenBank/DDBJ whole genome shotgun (WGS) entry which is preliminary data.</text>
</comment>
<evidence type="ECO:0000313" key="2">
    <source>
        <dbReference type="EMBL" id="KAG2562702.1"/>
    </source>
</evidence>
<feature type="compositionally biased region" description="Low complexity" evidence="1">
    <location>
        <begin position="28"/>
        <end position="40"/>
    </location>
</feature>
<dbReference type="SMR" id="A0A8T0PQW5"/>